<reference evidence="2 3" key="1">
    <citation type="submission" date="2020-02" db="EMBL/GenBank/DDBJ databases">
        <authorList>
            <person name="Yang Z."/>
        </authorList>
    </citation>
    <scope>NUCLEOTIDE SEQUENCE [LARGE SCALE GENOMIC DNA]</scope>
    <source>
        <strain evidence="2 3">HX-7-9</strain>
    </source>
</reference>
<keyword evidence="1" id="KW-0472">Membrane</keyword>
<dbReference type="InterPro" id="IPR021240">
    <property type="entry name" value="DUF2776"/>
</dbReference>
<keyword evidence="1" id="KW-0812">Transmembrane</keyword>
<evidence type="ECO:0000313" key="3">
    <source>
        <dbReference type="Proteomes" id="UP000482578"/>
    </source>
</evidence>
<comment type="caution">
    <text evidence="2">The sequence shown here is derived from an EMBL/GenBank/DDBJ whole genome shotgun (WGS) entry which is preliminary data.</text>
</comment>
<evidence type="ECO:0000313" key="2">
    <source>
        <dbReference type="EMBL" id="NDV11804.1"/>
    </source>
</evidence>
<dbReference type="Proteomes" id="UP000482578">
    <property type="component" value="Unassembled WGS sequence"/>
</dbReference>
<feature type="transmembrane region" description="Helical" evidence="1">
    <location>
        <begin position="319"/>
        <end position="341"/>
    </location>
</feature>
<organism evidence="2 3">
    <name type="scientific">Crenobacter caeni</name>
    <dbReference type="NCBI Taxonomy" id="2705474"/>
    <lineage>
        <taxon>Bacteria</taxon>
        <taxon>Pseudomonadati</taxon>
        <taxon>Pseudomonadota</taxon>
        <taxon>Betaproteobacteria</taxon>
        <taxon>Neisseriales</taxon>
        <taxon>Neisseriaceae</taxon>
        <taxon>Crenobacter</taxon>
    </lineage>
</organism>
<proteinExistence type="predicted"/>
<dbReference type="Pfam" id="PF10951">
    <property type="entry name" value="DUF2776"/>
    <property type="match status" value="1"/>
</dbReference>
<accession>A0A6B2KNR2</accession>
<feature type="transmembrane region" description="Helical" evidence="1">
    <location>
        <begin position="186"/>
        <end position="209"/>
    </location>
</feature>
<dbReference type="EMBL" id="JAAGAA010000002">
    <property type="protein sequence ID" value="NDV11804.1"/>
    <property type="molecule type" value="Genomic_DNA"/>
</dbReference>
<dbReference type="RefSeq" id="WP_163315059.1">
    <property type="nucleotide sequence ID" value="NZ_JAAGAA010000002.1"/>
</dbReference>
<feature type="transmembrane region" description="Helical" evidence="1">
    <location>
        <begin position="73"/>
        <end position="95"/>
    </location>
</feature>
<feature type="transmembrane region" description="Helical" evidence="1">
    <location>
        <begin position="7"/>
        <end position="26"/>
    </location>
</feature>
<evidence type="ECO:0000256" key="1">
    <source>
        <dbReference type="SAM" id="Phobius"/>
    </source>
</evidence>
<feature type="transmembrane region" description="Helical" evidence="1">
    <location>
        <begin position="154"/>
        <end position="174"/>
    </location>
</feature>
<feature type="transmembrane region" description="Helical" evidence="1">
    <location>
        <begin position="221"/>
        <end position="245"/>
    </location>
</feature>
<sequence>MNYGISVLFRMIPLSMGAVCFSFGLYVMQSDQGANHFVAGHVLVALTAICFALFTTAAVIIRQLTNSFSRFLMFALPAAGYAAAIFVMLWGLFIISRGVDAYYFVAGHVVFGVGLVSACVSTVAAASSKFTLIPLNAAGRHSDGVPSQAYSKSVGVALIAVPVVCAAVGFFMAMRIFSEASSENYVVGHVLAGLSAICACLVALVATVVRQVRNSFNDTERWYWSGWVFLVGSFCIAWGLLVLVGSSGTERLAPGCLLIGIGMVCYSIISKVWLLALVWRRECLLANRIPLIPVVTCLGCLFFSSFMAEAAMYNQGFYIPARVMVGLGAVCFTLFSIVSILEAGTSSKK</sequence>
<protein>
    <submittedName>
        <fullName evidence="2">DUF2776 domain-containing protein</fullName>
    </submittedName>
</protein>
<feature type="transmembrane region" description="Helical" evidence="1">
    <location>
        <begin position="101"/>
        <end position="126"/>
    </location>
</feature>
<dbReference type="AlphaFoldDB" id="A0A6B2KNR2"/>
<feature type="transmembrane region" description="Helical" evidence="1">
    <location>
        <begin position="291"/>
        <end position="313"/>
    </location>
</feature>
<gene>
    <name evidence="2" type="ORF">GZH52_03195</name>
</gene>
<keyword evidence="1" id="KW-1133">Transmembrane helix</keyword>
<feature type="transmembrane region" description="Helical" evidence="1">
    <location>
        <begin position="38"/>
        <end position="61"/>
    </location>
</feature>
<feature type="transmembrane region" description="Helical" evidence="1">
    <location>
        <begin position="257"/>
        <end position="279"/>
    </location>
</feature>
<name>A0A6B2KNR2_9NEIS</name>
<keyword evidence="3" id="KW-1185">Reference proteome</keyword>